<gene>
    <name evidence="5" type="ORF">Leucomu_12960</name>
</gene>
<dbReference type="CDD" id="cd01189">
    <property type="entry name" value="INT_ICEBs1_C_like"/>
    <property type="match status" value="1"/>
</dbReference>
<accession>A0ABX5QHY1</accession>
<dbReference type="Gene3D" id="1.10.443.10">
    <property type="entry name" value="Intergrase catalytic core"/>
    <property type="match status" value="1"/>
</dbReference>
<evidence type="ECO:0000313" key="5">
    <source>
        <dbReference type="EMBL" id="QAB18697.1"/>
    </source>
</evidence>
<dbReference type="Proteomes" id="UP000285768">
    <property type="component" value="Chromosome"/>
</dbReference>
<dbReference type="InterPro" id="IPR002104">
    <property type="entry name" value="Integrase_catalytic"/>
</dbReference>
<keyword evidence="6" id="KW-1185">Reference proteome</keyword>
<dbReference type="SUPFAM" id="SSF56349">
    <property type="entry name" value="DNA breaking-rejoining enzymes"/>
    <property type="match status" value="1"/>
</dbReference>
<feature type="domain" description="Tyr recombinase" evidence="4">
    <location>
        <begin position="165"/>
        <end position="368"/>
    </location>
</feature>
<dbReference type="PANTHER" id="PTHR30349:SF64">
    <property type="entry name" value="PROPHAGE INTEGRASE INTD-RELATED"/>
    <property type="match status" value="1"/>
</dbReference>
<dbReference type="InterPro" id="IPR050090">
    <property type="entry name" value="Tyrosine_recombinase_XerCD"/>
</dbReference>
<sequence length="381" mass="41937">MMATIKPYDTAAGKRYRVRYRKPDGAQTDKRGFKTKKEAELFLASTTISKATGDYVDPQAGKITIGQLGPTWLAGKKSVVKVSQYASLESSWRTHVQPEWADRAVASIKKSEVQTWIADLRGRRSATVVLRAHGILAGILDSAMHDGRISKNQARAVQLPRKGRAGKTYLTHDQLQRLAAASKYPTLMLVLGYTGLRWGEVSALRVKHVNQVRRRFSIEENAVLVGSVIHPGTPKTHEHRTVPYPRVLARRIRELCEGRDPNELLFGDGTHYMRLPHPSHSWLNEAARKAREQREREVAAAKAAGRKLVLTPVPTVSVHELRHTAASLAVSSGANPKAVQRMLGHASAAMTLDTYADLFEDDLDGVADRLSAAAEKAGLAA</sequence>
<evidence type="ECO:0000256" key="2">
    <source>
        <dbReference type="ARBA" id="ARBA00023125"/>
    </source>
</evidence>
<protein>
    <submittedName>
        <fullName evidence="5">Site-specific integrase</fullName>
    </submittedName>
</protein>
<dbReference type="Pfam" id="PF00589">
    <property type="entry name" value="Phage_integrase"/>
    <property type="match status" value="1"/>
</dbReference>
<dbReference type="InterPro" id="IPR028259">
    <property type="entry name" value="AP2-like_int_N"/>
</dbReference>
<dbReference type="PANTHER" id="PTHR30349">
    <property type="entry name" value="PHAGE INTEGRASE-RELATED"/>
    <property type="match status" value="1"/>
</dbReference>
<evidence type="ECO:0000256" key="3">
    <source>
        <dbReference type="ARBA" id="ARBA00023172"/>
    </source>
</evidence>
<dbReference type="InterPro" id="IPR010998">
    <property type="entry name" value="Integrase_recombinase_N"/>
</dbReference>
<keyword evidence="2" id="KW-0238">DNA-binding</keyword>
<keyword evidence="3" id="KW-0233">DNA recombination</keyword>
<dbReference type="EMBL" id="CP035037">
    <property type="protein sequence ID" value="QAB18697.1"/>
    <property type="molecule type" value="Genomic_DNA"/>
</dbReference>
<evidence type="ECO:0000256" key="1">
    <source>
        <dbReference type="ARBA" id="ARBA00008857"/>
    </source>
</evidence>
<dbReference type="InterPro" id="IPR013762">
    <property type="entry name" value="Integrase-like_cat_sf"/>
</dbReference>
<organism evidence="5 6">
    <name type="scientific">Leucobacter muris</name>
    <dbReference type="NCBI Taxonomy" id="1935379"/>
    <lineage>
        <taxon>Bacteria</taxon>
        <taxon>Bacillati</taxon>
        <taxon>Actinomycetota</taxon>
        <taxon>Actinomycetes</taxon>
        <taxon>Micrococcales</taxon>
        <taxon>Microbacteriaceae</taxon>
        <taxon>Leucobacter</taxon>
    </lineage>
</organism>
<reference evidence="5 6" key="1">
    <citation type="submission" date="2019-01" db="EMBL/GenBank/DDBJ databases">
        <title>Leucobacter muris sp. nov. isolated from the nose of a laboratory mouse.</title>
        <authorList>
            <person name="Benga L."/>
            <person name="Sproeer C."/>
            <person name="Schumann P."/>
            <person name="Verbarg S."/>
            <person name="Bunk B."/>
            <person name="Engelhardt E."/>
            <person name="Benten P.M."/>
            <person name="Sager M."/>
        </authorList>
    </citation>
    <scope>NUCLEOTIDE SEQUENCE [LARGE SCALE GENOMIC DNA]</scope>
    <source>
        <strain evidence="5 6">DSM 101948</strain>
    </source>
</reference>
<dbReference type="InterPro" id="IPR011010">
    <property type="entry name" value="DNA_brk_join_enz"/>
</dbReference>
<dbReference type="Gene3D" id="1.10.150.130">
    <property type="match status" value="1"/>
</dbReference>
<evidence type="ECO:0000313" key="6">
    <source>
        <dbReference type="Proteomes" id="UP000285768"/>
    </source>
</evidence>
<dbReference type="Pfam" id="PF14657">
    <property type="entry name" value="Arm-DNA-bind_4"/>
    <property type="match status" value="1"/>
</dbReference>
<dbReference type="PROSITE" id="PS51898">
    <property type="entry name" value="TYR_RECOMBINASE"/>
    <property type="match status" value="1"/>
</dbReference>
<evidence type="ECO:0000259" key="4">
    <source>
        <dbReference type="PROSITE" id="PS51898"/>
    </source>
</evidence>
<proteinExistence type="inferred from homology"/>
<comment type="similarity">
    <text evidence="1">Belongs to the 'phage' integrase family.</text>
</comment>
<name>A0ABX5QHY1_9MICO</name>